<feature type="transmembrane region" description="Helical" evidence="11">
    <location>
        <begin position="539"/>
        <end position="556"/>
    </location>
</feature>
<dbReference type="RefSeq" id="WP_188904324.1">
    <property type="nucleotide sequence ID" value="NZ_BMKS01000029.1"/>
</dbReference>
<evidence type="ECO:0000256" key="10">
    <source>
        <dbReference type="SAM" id="MobiDB-lite"/>
    </source>
</evidence>
<comment type="caution">
    <text evidence="15">The sequence shown here is derived from an EMBL/GenBank/DDBJ whole genome shotgun (WGS) entry which is preliminary data.</text>
</comment>
<keyword evidence="3 11" id="KW-0812">Transmembrane</keyword>
<feature type="transmembrane region" description="Helical" evidence="11">
    <location>
        <begin position="815"/>
        <end position="832"/>
    </location>
</feature>
<feature type="transmembrane region" description="Helical" evidence="11">
    <location>
        <begin position="392"/>
        <end position="415"/>
    </location>
</feature>
<dbReference type="GO" id="GO:0016491">
    <property type="term" value="F:oxidoreductase activity"/>
    <property type="evidence" value="ECO:0007669"/>
    <property type="project" value="UniProtKB-KW"/>
</dbReference>
<feature type="transmembrane region" description="Helical" evidence="11">
    <location>
        <begin position="436"/>
        <end position="461"/>
    </location>
</feature>
<evidence type="ECO:0000313" key="15">
    <source>
        <dbReference type="EMBL" id="GGG52394.1"/>
    </source>
</evidence>
<feature type="domain" description="NAD-dependent epimerase/dehydratase" evidence="12">
    <location>
        <begin position="11"/>
        <end position="234"/>
    </location>
</feature>
<evidence type="ECO:0000256" key="8">
    <source>
        <dbReference type="ARBA" id="ARBA00023157"/>
    </source>
</evidence>
<dbReference type="InterPro" id="IPR036291">
    <property type="entry name" value="NAD(P)-bd_dom_sf"/>
</dbReference>
<sequence>MAVGTKNRDVVLVTGGGGFIGRAIVERLAERHTVVVLDQHEPKQLPASGSFVPVDLGSDEGVRGALARVRELHGNRIASVIHLAAYFDLTGEPNPKYEQITVRGTERLLHGLQEFEVGQFVFTSTMLVHRAGRPAERIDESRSLDPKLPYRASKIEAERLIHERRGDIPVVHLRLAGVYDDRCHNTFLAHQIARIHERSPKGHVYPGHLGAGQSFLHLDDLAEAVARVVERRRDLPPELPLLLGERDVMDYDELQRAVGRLLHGEDWETWTIPKPLAKAGAWVETEVLGEEPFIRSWMVDIADDSYELDTTRARDLLGWEPRHSLRQALPGMIAALKEDPVGWYRANKLNAAKVAGRAPSEAPPAAHGGGEHDGEAMQRHMAEMAAMHRSMLWVHFLVIALGAWLLTSPLQFALFDPAAAATVRDVTQERGLWDAALRNALTGWSDILAGALLMLFGTLALSPRFAWAQWGTTAVGLWLLFAPLFLWTPSAAAYANDTVVGALAIAFSVLVPMMPGMSHEGMMDETTVPPGWSYSPSTWLQRLPMIALGLFGFLIARYMAAYQLGHVGAVWEPFFSGEGAKNGTEHIITSDVSRAWPIADAGLGATSYMLEALMGAMGTATRWRTMPWMVTFFFILVVPLGGVSIFFIIIQPIMIGTYCTLCLIAAAAMLVMIPLTLDEVVAMGQYMLRSHRAGRPFLRTFLQGGPEVGGGATEGKDPGFAAPLADQVAAAVRGVTLPWTLLASCALGAWLMFSRAVFGTEGLLADSDHLVGALVITVAVCAMAEVARPLRFLNVLFGLWLVAAPWLLADGAGVAGAWNDIVSGLVIVGLSLPRGRRSAEHYGAWDRYVV</sequence>
<dbReference type="Gene3D" id="1.20.1440.130">
    <property type="entry name" value="VKOR domain"/>
    <property type="match status" value="1"/>
</dbReference>
<dbReference type="CDD" id="cd12919">
    <property type="entry name" value="VKOR_2"/>
    <property type="match status" value="1"/>
</dbReference>
<keyword evidence="4" id="KW-0874">Quinone</keyword>
<dbReference type="Pfam" id="PF07884">
    <property type="entry name" value="VKOR"/>
    <property type="match status" value="1"/>
</dbReference>
<evidence type="ECO:0000256" key="1">
    <source>
        <dbReference type="ARBA" id="ARBA00004141"/>
    </source>
</evidence>
<dbReference type="PANTHER" id="PTHR43245:SF13">
    <property type="entry name" value="UDP-D-APIOSE_UDP-D-XYLOSE SYNTHASE 2"/>
    <property type="match status" value="1"/>
</dbReference>
<evidence type="ECO:0000256" key="11">
    <source>
        <dbReference type="SAM" id="Phobius"/>
    </source>
</evidence>
<accession>A0A8J2ZG23</accession>
<feature type="domain" description="Vitamin K epoxide reductase" evidence="14">
    <location>
        <begin position="544"/>
        <end position="676"/>
    </location>
</feature>
<evidence type="ECO:0000259" key="14">
    <source>
        <dbReference type="Pfam" id="PF07884"/>
    </source>
</evidence>
<dbReference type="GO" id="GO:0048038">
    <property type="term" value="F:quinone binding"/>
    <property type="evidence" value="ECO:0007669"/>
    <property type="project" value="UniProtKB-KW"/>
</dbReference>
<dbReference type="InterPro" id="IPR005530">
    <property type="entry name" value="SPW"/>
</dbReference>
<feature type="region of interest" description="Disordered" evidence="10">
    <location>
        <begin position="355"/>
        <end position="374"/>
    </location>
</feature>
<feature type="transmembrane region" description="Helical" evidence="11">
    <location>
        <begin position="770"/>
        <end position="787"/>
    </location>
</feature>
<feature type="transmembrane region" description="Helical" evidence="11">
    <location>
        <begin position="628"/>
        <end position="649"/>
    </location>
</feature>
<name>A0A8J2ZG23_9PROT</name>
<feature type="transmembrane region" description="Helical" evidence="11">
    <location>
        <begin position="739"/>
        <end position="758"/>
    </location>
</feature>
<keyword evidence="6" id="KW-0560">Oxidoreductase</keyword>
<keyword evidence="8" id="KW-1015">Disulfide bond</keyword>
<dbReference type="SUPFAM" id="SSF51735">
    <property type="entry name" value="NAD(P)-binding Rossmann-fold domains"/>
    <property type="match status" value="1"/>
</dbReference>
<feature type="transmembrane region" description="Helical" evidence="11">
    <location>
        <begin position="467"/>
        <end position="487"/>
    </location>
</feature>
<evidence type="ECO:0000259" key="13">
    <source>
        <dbReference type="Pfam" id="PF03779"/>
    </source>
</evidence>
<dbReference type="InterPro" id="IPR050177">
    <property type="entry name" value="Lipid_A_modif_metabolic_enz"/>
</dbReference>
<dbReference type="InterPro" id="IPR001509">
    <property type="entry name" value="Epimerase_deHydtase"/>
</dbReference>
<dbReference type="Proteomes" id="UP000597507">
    <property type="component" value="Unassembled WGS sequence"/>
</dbReference>
<dbReference type="Pfam" id="PF03779">
    <property type="entry name" value="SPW"/>
    <property type="match status" value="1"/>
</dbReference>
<evidence type="ECO:0008006" key="17">
    <source>
        <dbReference type="Google" id="ProtNLM"/>
    </source>
</evidence>
<evidence type="ECO:0000256" key="9">
    <source>
        <dbReference type="ARBA" id="ARBA00023284"/>
    </source>
</evidence>
<evidence type="ECO:0000259" key="12">
    <source>
        <dbReference type="Pfam" id="PF01370"/>
    </source>
</evidence>
<keyword evidence="16" id="KW-1185">Reference proteome</keyword>
<comment type="subcellular location">
    <subcellularLocation>
        <location evidence="1">Membrane</location>
        <topology evidence="1">Multi-pass membrane protein</topology>
    </subcellularLocation>
</comment>
<dbReference type="Pfam" id="PF01370">
    <property type="entry name" value="Epimerase"/>
    <property type="match status" value="1"/>
</dbReference>
<gene>
    <name evidence="15" type="ORF">GCM10010964_44440</name>
</gene>
<feature type="transmembrane region" description="Helical" evidence="11">
    <location>
        <begin position="792"/>
        <end position="809"/>
    </location>
</feature>
<feature type="domain" description="SPW repeat-containing integral membrane" evidence="13">
    <location>
        <begin position="742"/>
        <end position="832"/>
    </location>
</feature>
<dbReference type="EMBL" id="BMKS01000029">
    <property type="protein sequence ID" value="GGG52394.1"/>
    <property type="molecule type" value="Genomic_DNA"/>
</dbReference>
<proteinExistence type="inferred from homology"/>
<evidence type="ECO:0000256" key="5">
    <source>
        <dbReference type="ARBA" id="ARBA00022989"/>
    </source>
</evidence>
<evidence type="ECO:0000256" key="6">
    <source>
        <dbReference type="ARBA" id="ARBA00023002"/>
    </source>
</evidence>
<organism evidence="15 16">
    <name type="scientific">Caldovatus sediminis</name>
    <dbReference type="NCBI Taxonomy" id="2041189"/>
    <lineage>
        <taxon>Bacteria</taxon>
        <taxon>Pseudomonadati</taxon>
        <taxon>Pseudomonadota</taxon>
        <taxon>Alphaproteobacteria</taxon>
        <taxon>Acetobacterales</taxon>
        <taxon>Roseomonadaceae</taxon>
        <taxon>Caldovatus</taxon>
    </lineage>
</organism>
<keyword evidence="5 11" id="KW-1133">Transmembrane helix</keyword>
<keyword evidence="9" id="KW-0676">Redox-active center</keyword>
<reference evidence="15 16" key="1">
    <citation type="journal article" date="2014" name="Int. J. Syst. Evol. Microbiol.">
        <title>Complete genome sequence of Corynebacterium casei LMG S-19264T (=DSM 44701T), isolated from a smear-ripened cheese.</title>
        <authorList>
            <consortium name="US DOE Joint Genome Institute (JGI-PGF)"/>
            <person name="Walter F."/>
            <person name="Albersmeier A."/>
            <person name="Kalinowski J."/>
            <person name="Ruckert C."/>
        </authorList>
    </citation>
    <scope>NUCLEOTIDE SEQUENCE [LARGE SCALE GENOMIC DNA]</scope>
    <source>
        <strain evidence="15 16">CGMCC 1.16330</strain>
    </source>
</reference>
<dbReference type="Gene3D" id="3.40.50.720">
    <property type="entry name" value="NAD(P)-binding Rossmann-like Domain"/>
    <property type="match status" value="1"/>
</dbReference>
<dbReference type="PANTHER" id="PTHR43245">
    <property type="entry name" value="BIFUNCTIONAL POLYMYXIN RESISTANCE PROTEIN ARNA"/>
    <property type="match status" value="1"/>
</dbReference>
<feature type="transmembrane region" description="Helical" evidence="11">
    <location>
        <begin position="655"/>
        <end position="677"/>
    </location>
</feature>
<evidence type="ECO:0000256" key="2">
    <source>
        <dbReference type="ARBA" id="ARBA00006214"/>
    </source>
</evidence>
<protein>
    <recommendedName>
        <fullName evidence="17">DNA polymerase III subunit epsilon</fullName>
    </recommendedName>
</protein>
<dbReference type="InterPro" id="IPR012932">
    <property type="entry name" value="VKOR"/>
</dbReference>
<dbReference type="AlphaFoldDB" id="A0A8J2ZG23"/>
<evidence type="ECO:0000313" key="16">
    <source>
        <dbReference type="Proteomes" id="UP000597507"/>
    </source>
</evidence>
<evidence type="ECO:0000256" key="4">
    <source>
        <dbReference type="ARBA" id="ARBA00022719"/>
    </source>
</evidence>
<evidence type="ECO:0000256" key="3">
    <source>
        <dbReference type="ARBA" id="ARBA00022692"/>
    </source>
</evidence>
<evidence type="ECO:0000256" key="7">
    <source>
        <dbReference type="ARBA" id="ARBA00023136"/>
    </source>
</evidence>
<dbReference type="GO" id="GO:0016020">
    <property type="term" value="C:membrane"/>
    <property type="evidence" value="ECO:0007669"/>
    <property type="project" value="UniProtKB-SubCell"/>
</dbReference>
<feature type="transmembrane region" description="Helical" evidence="11">
    <location>
        <begin position="499"/>
        <end position="519"/>
    </location>
</feature>
<comment type="similarity">
    <text evidence="2">Belongs to the VKOR family.</text>
</comment>
<dbReference type="InterPro" id="IPR038354">
    <property type="entry name" value="VKOR_sf"/>
</dbReference>
<keyword evidence="7 11" id="KW-0472">Membrane</keyword>